<feature type="signal peptide" evidence="1">
    <location>
        <begin position="1"/>
        <end position="17"/>
    </location>
</feature>
<evidence type="ECO:0000313" key="3">
    <source>
        <dbReference type="Proteomes" id="UP001413721"/>
    </source>
</evidence>
<dbReference type="Pfam" id="PF05981">
    <property type="entry name" value="CreA"/>
    <property type="match status" value="1"/>
</dbReference>
<sequence>MRSVVLPLLGLCGLAVAGVLSAGPAAAEEVGCVSTTFKLVGPNNKICVDSFRDPKIDGVVCHVSRAKTGGIKGAIGLAEDTSDASIACRQVGPVTIKSKLKEGEDVFRESRSWLFKRLQVVRFFDEPNNTLIYLSYSDELIDGSPKNAISTVPIMPWPDAK</sequence>
<name>A0ABU9YQV1_9PROT</name>
<comment type="caution">
    <text evidence="2">The sequence shown here is derived from an EMBL/GenBank/DDBJ whole genome shotgun (WGS) entry which is preliminary data.</text>
</comment>
<gene>
    <name evidence="2" type="ORF">WG926_22965</name>
</gene>
<dbReference type="InterPro" id="IPR010292">
    <property type="entry name" value="Uncharacterised_CreA"/>
</dbReference>
<evidence type="ECO:0000256" key="1">
    <source>
        <dbReference type="SAM" id="SignalP"/>
    </source>
</evidence>
<dbReference type="Proteomes" id="UP001413721">
    <property type="component" value="Unassembled WGS sequence"/>
</dbReference>
<dbReference type="PIRSF" id="PIRSF003174">
    <property type="entry name" value="CreA"/>
    <property type="match status" value="1"/>
</dbReference>
<proteinExistence type="predicted"/>
<dbReference type="PANTHER" id="PTHR37952:SF2">
    <property type="entry name" value="PROTEIN CREA"/>
    <property type="match status" value="1"/>
</dbReference>
<protein>
    <submittedName>
        <fullName evidence="2">CreA family protein</fullName>
    </submittedName>
</protein>
<evidence type="ECO:0000313" key="2">
    <source>
        <dbReference type="EMBL" id="MEN2991193.1"/>
    </source>
</evidence>
<keyword evidence="1" id="KW-0732">Signal</keyword>
<organism evidence="2 3">
    <name type="scientific">Tistrella arctica</name>
    <dbReference type="NCBI Taxonomy" id="3133430"/>
    <lineage>
        <taxon>Bacteria</taxon>
        <taxon>Pseudomonadati</taxon>
        <taxon>Pseudomonadota</taxon>
        <taxon>Alphaproteobacteria</taxon>
        <taxon>Geminicoccales</taxon>
        <taxon>Geminicoccaceae</taxon>
        <taxon>Tistrella</taxon>
    </lineage>
</organism>
<reference evidence="2 3" key="1">
    <citation type="submission" date="2024-03" db="EMBL/GenBank/DDBJ databases">
        <title>High-quality draft genome sequencing of Tistrella sp. BH-R2-4.</title>
        <authorList>
            <person name="Dong C."/>
        </authorList>
    </citation>
    <scope>NUCLEOTIDE SEQUENCE [LARGE SCALE GENOMIC DNA]</scope>
    <source>
        <strain evidence="2 3">BH-R2-4</strain>
    </source>
</reference>
<accession>A0ABU9YQV1</accession>
<feature type="chain" id="PRO_5046985765" evidence="1">
    <location>
        <begin position="18"/>
        <end position="161"/>
    </location>
</feature>
<dbReference type="EMBL" id="JBBKTW010000010">
    <property type="protein sequence ID" value="MEN2991193.1"/>
    <property type="molecule type" value="Genomic_DNA"/>
</dbReference>
<keyword evidence="3" id="KW-1185">Reference proteome</keyword>
<dbReference type="PANTHER" id="PTHR37952">
    <property type="match status" value="1"/>
</dbReference>
<dbReference type="RefSeq" id="WP_345934184.1">
    <property type="nucleotide sequence ID" value="NZ_JBBKTV010000007.1"/>
</dbReference>